<accession>A0ABY1X5D5</accession>
<organism evidence="1 2">
    <name type="scientific">Rhizobium ruizarguesonis</name>
    <dbReference type="NCBI Taxonomy" id="2081791"/>
    <lineage>
        <taxon>Bacteria</taxon>
        <taxon>Pseudomonadati</taxon>
        <taxon>Pseudomonadota</taxon>
        <taxon>Alphaproteobacteria</taxon>
        <taxon>Hyphomicrobiales</taxon>
        <taxon>Rhizobiaceae</taxon>
        <taxon>Rhizobium/Agrobacterium group</taxon>
        <taxon>Rhizobium</taxon>
    </lineage>
</organism>
<dbReference type="Proteomes" id="UP000291659">
    <property type="component" value="Unassembled WGS sequence"/>
</dbReference>
<comment type="caution">
    <text evidence="1">The sequence shown here is derived from an EMBL/GenBank/DDBJ whole genome shotgun (WGS) entry which is preliminary data.</text>
</comment>
<name>A0ABY1X5D5_9HYPH</name>
<dbReference type="EMBL" id="SIOX01000001">
    <property type="protein sequence ID" value="TAX80421.1"/>
    <property type="molecule type" value="Genomic_DNA"/>
</dbReference>
<protein>
    <submittedName>
        <fullName evidence="1">Uncharacterized protein</fullName>
    </submittedName>
</protein>
<evidence type="ECO:0000313" key="2">
    <source>
        <dbReference type="Proteomes" id="UP000291659"/>
    </source>
</evidence>
<proteinExistence type="predicted"/>
<evidence type="ECO:0000313" key="1">
    <source>
        <dbReference type="EMBL" id="TAX80421.1"/>
    </source>
</evidence>
<gene>
    <name evidence="1" type="ORF">ELH98_04745</name>
</gene>
<reference evidence="1 2" key="1">
    <citation type="submission" date="2019-02" db="EMBL/GenBank/DDBJ databases">
        <title>The genomic architecture of introgression among sibling species of bacteria.</title>
        <authorList>
            <person name="Cavassim M.I.A."/>
            <person name="Moeskjaer S."/>
            <person name="Moslemi C."/>
            <person name="Fields B."/>
            <person name="Bachmann A."/>
            <person name="Vilhjalmsson B."/>
            <person name="Schierup M.H."/>
            <person name="Young J.P.W."/>
            <person name="Andersen S.U."/>
        </authorList>
    </citation>
    <scope>NUCLEOTIDE SEQUENCE [LARGE SCALE GENOMIC DNA]</scope>
    <source>
        <strain evidence="1 2">SM141A</strain>
    </source>
</reference>
<dbReference type="RefSeq" id="WP_130657909.1">
    <property type="nucleotide sequence ID" value="NZ_SIKZ01000008.1"/>
</dbReference>
<sequence length="134" mass="15584">MDEEVSDRVIEQRWRNRMIEAIGVLARGNEGLIEVNYNEFFLTFYDLWDDGRLIVWPNSAFTEEEEDAINALGRMLDDIMEETLHFQSEAEYIESGCAERIKPVAQEALKLFLTRGRFSEDYEELTPALDPSQA</sequence>
<keyword evidence="2" id="KW-1185">Reference proteome</keyword>